<feature type="domain" description="F-box" evidence="2">
    <location>
        <begin position="80"/>
        <end position="111"/>
    </location>
</feature>
<keyword evidence="4" id="KW-1185">Reference proteome</keyword>
<dbReference type="Pfam" id="PF12937">
    <property type="entry name" value="F-box-like"/>
    <property type="match status" value="1"/>
</dbReference>
<dbReference type="AlphaFoldDB" id="A0A0D9XKT3"/>
<feature type="region of interest" description="Disordered" evidence="1">
    <location>
        <begin position="26"/>
        <end position="48"/>
    </location>
</feature>
<proteinExistence type="predicted"/>
<dbReference type="SUPFAM" id="SSF81383">
    <property type="entry name" value="F-box domain"/>
    <property type="match status" value="1"/>
</dbReference>
<feature type="compositionally biased region" description="Basic and acidic residues" evidence="1">
    <location>
        <begin position="31"/>
        <end position="48"/>
    </location>
</feature>
<dbReference type="InterPro" id="IPR036047">
    <property type="entry name" value="F-box-like_dom_sf"/>
</dbReference>
<dbReference type="Gramene" id="LPERR10G10190.1">
    <property type="protein sequence ID" value="LPERR10G10190.1"/>
    <property type="gene ID" value="LPERR10G10190"/>
</dbReference>
<dbReference type="PANTHER" id="PTHR47993">
    <property type="entry name" value="OS09G0372900 PROTEIN-RELATED"/>
    <property type="match status" value="1"/>
</dbReference>
<reference evidence="4" key="2">
    <citation type="submission" date="2013-12" db="EMBL/GenBank/DDBJ databases">
        <authorList>
            <person name="Yu Y."/>
            <person name="Lee S."/>
            <person name="de Baynast K."/>
            <person name="Wissotski M."/>
            <person name="Liu L."/>
            <person name="Talag J."/>
            <person name="Goicoechea J."/>
            <person name="Angelova A."/>
            <person name="Jetty R."/>
            <person name="Kudrna D."/>
            <person name="Golser W."/>
            <person name="Rivera L."/>
            <person name="Zhang J."/>
            <person name="Wing R."/>
        </authorList>
    </citation>
    <scope>NUCLEOTIDE SEQUENCE</scope>
</reference>
<sequence length="322" mass="34879">MRTGTCVEFAVDISVVSVSGAGGGASPEIVFRPDDHESTAGDHDDTRHPSIGLHEESLVTVGPTVEETVFSSPATRAWADVLKFLPARTVANLTAVCRSWRAIAATDRFIRSHAIHANTAKATPPRVRFVMDPVGDLPVDVDVADEIHDPDISPMAFVVSQPVHSLNVGCFSDNIDFICNPIMDYHEVLPLNNDDVDTDDDGEYDDCNIFRSRIALGFDEDEGDHVAARLAYTANRSYEMSCRMRYVRRHEWSPTSPPPPPRRPVASDSTLAFANGKIYWLVDPALVAESSSTTTISLVSLDCRDAVASCGAHLSVAAASPS</sequence>
<evidence type="ECO:0000256" key="1">
    <source>
        <dbReference type="SAM" id="MobiDB-lite"/>
    </source>
</evidence>
<dbReference type="Proteomes" id="UP000032180">
    <property type="component" value="Chromosome 10"/>
</dbReference>
<accession>A0A0D9XKT3</accession>
<dbReference type="InterPro" id="IPR050233">
    <property type="entry name" value="A_thaliana_F-box"/>
</dbReference>
<reference evidence="3" key="3">
    <citation type="submission" date="2015-04" db="UniProtKB">
        <authorList>
            <consortium name="EnsemblPlants"/>
        </authorList>
    </citation>
    <scope>IDENTIFICATION</scope>
</reference>
<reference evidence="3 4" key="1">
    <citation type="submission" date="2012-08" db="EMBL/GenBank/DDBJ databases">
        <title>Oryza genome evolution.</title>
        <authorList>
            <person name="Wing R.A."/>
        </authorList>
    </citation>
    <scope>NUCLEOTIDE SEQUENCE</scope>
</reference>
<evidence type="ECO:0000313" key="3">
    <source>
        <dbReference type="EnsemblPlants" id="LPERR10G10190.1"/>
    </source>
</evidence>
<dbReference type="EnsemblPlants" id="LPERR10G10190.1">
    <property type="protein sequence ID" value="LPERR10G10190.1"/>
    <property type="gene ID" value="LPERR10G10190"/>
</dbReference>
<dbReference type="InterPro" id="IPR001810">
    <property type="entry name" value="F-box_dom"/>
</dbReference>
<dbReference type="HOGENOM" id="CLU_864248_0_0_1"/>
<dbReference type="eggNOG" id="ENOG502S2YF">
    <property type="taxonomic scope" value="Eukaryota"/>
</dbReference>
<organism evidence="3 4">
    <name type="scientific">Leersia perrieri</name>
    <dbReference type="NCBI Taxonomy" id="77586"/>
    <lineage>
        <taxon>Eukaryota</taxon>
        <taxon>Viridiplantae</taxon>
        <taxon>Streptophyta</taxon>
        <taxon>Embryophyta</taxon>
        <taxon>Tracheophyta</taxon>
        <taxon>Spermatophyta</taxon>
        <taxon>Magnoliopsida</taxon>
        <taxon>Liliopsida</taxon>
        <taxon>Poales</taxon>
        <taxon>Poaceae</taxon>
        <taxon>BOP clade</taxon>
        <taxon>Oryzoideae</taxon>
        <taxon>Oryzeae</taxon>
        <taxon>Oryzinae</taxon>
        <taxon>Leersia</taxon>
    </lineage>
</organism>
<name>A0A0D9XKT3_9ORYZ</name>
<evidence type="ECO:0000313" key="4">
    <source>
        <dbReference type="Proteomes" id="UP000032180"/>
    </source>
</evidence>
<dbReference type="PANTHER" id="PTHR47993:SF177">
    <property type="entry name" value="OS04G0384500 PROTEIN"/>
    <property type="match status" value="1"/>
</dbReference>
<evidence type="ECO:0000259" key="2">
    <source>
        <dbReference type="Pfam" id="PF12937"/>
    </source>
</evidence>
<protein>
    <recommendedName>
        <fullName evidence="2">F-box domain-containing protein</fullName>
    </recommendedName>
</protein>
<dbReference type="STRING" id="77586.A0A0D9XKT3"/>